<dbReference type="EMBL" id="JABFAA010000006">
    <property type="protein sequence ID" value="MBA0683564.1"/>
    <property type="molecule type" value="Genomic_DNA"/>
</dbReference>
<dbReference type="AlphaFoldDB" id="A0A7J8X9E9"/>
<reference evidence="1 2" key="1">
    <citation type="journal article" date="2019" name="Genome Biol. Evol.">
        <title>Insights into the evolution of the New World diploid cottons (Gossypium, subgenus Houzingenia) based on genome sequencing.</title>
        <authorList>
            <person name="Grover C.E."/>
            <person name="Arick M.A. 2nd"/>
            <person name="Thrash A."/>
            <person name="Conover J.L."/>
            <person name="Sanders W.S."/>
            <person name="Peterson D.G."/>
            <person name="Frelichowski J.E."/>
            <person name="Scheffler J.A."/>
            <person name="Scheffler B.E."/>
            <person name="Wendel J.F."/>
        </authorList>
    </citation>
    <scope>NUCLEOTIDE SEQUENCE [LARGE SCALE GENOMIC DNA]</scope>
    <source>
        <strain evidence="1">185</strain>
        <tissue evidence="1">Leaf</tissue>
    </source>
</reference>
<protein>
    <submittedName>
        <fullName evidence="1">Uncharacterized protein</fullName>
    </submittedName>
</protein>
<keyword evidence="2" id="KW-1185">Reference proteome</keyword>
<evidence type="ECO:0000313" key="2">
    <source>
        <dbReference type="Proteomes" id="UP000593577"/>
    </source>
</evidence>
<feature type="non-terminal residue" evidence="1">
    <location>
        <position position="1"/>
    </location>
</feature>
<organism evidence="1 2">
    <name type="scientific">Gossypium aridum</name>
    <name type="common">American cotton</name>
    <name type="synonym">Erioxylum aridum</name>
    <dbReference type="NCBI Taxonomy" id="34290"/>
    <lineage>
        <taxon>Eukaryota</taxon>
        <taxon>Viridiplantae</taxon>
        <taxon>Streptophyta</taxon>
        <taxon>Embryophyta</taxon>
        <taxon>Tracheophyta</taxon>
        <taxon>Spermatophyta</taxon>
        <taxon>Magnoliopsida</taxon>
        <taxon>eudicotyledons</taxon>
        <taxon>Gunneridae</taxon>
        <taxon>Pentapetalae</taxon>
        <taxon>rosids</taxon>
        <taxon>malvids</taxon>
        <taxon>Malvales</taxon>
        <taxon>Malvaceae</taxon>
        <taxon>Malvoideae</taxon>
        <taxon>Gossypium</taxon>
    </lineage>
</organism>
<evidence type="ECO:0000313" key="1">
    <source>
        <dbReference type="EMBL" id="MBA0683564.1"/>
    </source>
</evidence>
<comment type="caution">
    <text evidence="1">The sequence shown here is derived from an EMBL/GenBank/DDBJ whole genome shotgun (WGS) entry which is preliminary data.</text>
</comment>
<dbReference type="Proteomes" id="UP000593577">
    <property type="component" value="Unassembled WGS sequence"/>
</dbReference>
<name>A0A7J8X9E9_GOSAI</name>
<accession>A0A7J8X9E9</accession>
<sequence length="47" mass="5740">MEENDRVREWGLHCVRFGKLMEGRSRSRHELERVGSYAVHWNKCCYE</sequence>
<proteinExistence type="predicted"/>
<gene>
    <name evidence="1" type="ORF">Goari_025212</name>
</gene>